<keyword evidence="5" id="KW-0067">ATP-binding</keyword>
<dbReference type="Gene3D" id="3.30.565.10">
    <property type="entry name" value="Histidine kinase-like ATPase, C-terminal domain"/>
    <property type="match status" value="1"/>
</dbReference>
<dbReference type="InterPro" id="IPR011495">
    <property type="entry name" value="Sig_transdc_His_kin_sub2_dim/P"/>
</dbReference>
<protein>
    <submittedName>
        <fullName evidence="10">Sensory transduction histidine kinase</fullName>
    </submittedName>
</protein>
<keyword evidence="3" id="KW-0547">Nucleotide-binding</keyword>
<keyword evidence="1" id="KW-0597">Phosphoprotein</keyword>
<gene>
    <name evidence="10" type="ORF">MGWOODY_Tha2883</name>
</gene>
<dbReference type="InterPro" id="IPR013656">
    <property type="entry name" value="PAS_4"/>
</dbReference>
<dbReference type="Gene3D" id="3.30.450.20">
    <property type="entry name" value="PAS domain"/>
    <property type="match status" value="3"/>
</dbReference>
<accession>A0A160TGW5</accession>
<evidence type="ECO:0000256" key="5">
    <source>
        <dbReference type="ARBA" id="ARBA00022840"/>
    </source>
</evidence>
<evidence type="ECO:0000259" key="8">
    <source>
        <dbReference type="PROSITE" id="PS50112"/>
    </source>
</evidence>
<keyword evidence="2" id="KW-0808">Transferase</keyword>
<dbReference type="GO" id="GO:0006355">
    <property type="term" value="P:regulation of DNA-templated transcription"/>
    <property type="evidence" value="ECO:0007669"/>
    <property type="project" value="InterPro"/>
</dbReference>
<dbReference type="InterPro" id="IPR000014">
    <property type="entry name" value="PAS"/>
</dbReference>
<evidence type="ECO:0000256" key="4">
    <source>
        <dbReference type="ARBA" id="ARBA00022777"/>
    </source>
</evidence>
<dbReference type="InterPro" id="IPR003594">
    <property type="entry name" value="HATPase_dom"/>
</dbReference>
<dbReference type="PROSITE" id="PS50112">
    <property type="entry name" value="PAS"/>
    <property type="match status" value="2"/>
</dbReference>
<keyword evidence="6" id="KW-0902">Two-component regulatory system</keyword>
<dbReference type="EMBL" id="CZQC01000071">
    <property type="protein sequence ID" value="CUS42807.1"/>
    <property type="molecule type" value="Genomic_DNA"/>
</dbReference>
<feature type="domain" description="PAC" evidence="9">
    <location>
        <begin position="226"/>
        <end position="278"/>
    </location>
</feature>
<evidence type="ECO:0000313" key="10">
    <source>
        <dbReference type="EMBL" id="CUS42807.1"/>
    </source>
</evidence>
<dbReference type="GO" id="GO:0005524">
    <property type="term" value="F:ATP binding"/>
    <property type="evidence" value="ECO:0007669"/>
    <property type="project" value="UniProtKB-KW"/>
</dbReference>
<keyword evidence="4 10" id="KW-0418">Kinase</keyword>
<dbReference type="SUPFAM" id="SSF55785">
    <property type="entry name" value="PYP-like sensor domain (PAS domain)"/>
    <property type="match status" value="3"/>
</dbReference>
<proteinExistence type="predicted"/>
<evidence type="ECO:0000259" key="9">
    <source>
        <dbReference type="PROSITE" id="PS50113"/>
    </source>
</evidence>
<dbReference type="InterPro" id="IPR035965">
    <property type="entry name" value="PAS-like_dom_sf"/>
</dbReference>
<dbReference type="Pfam" id="PF07568">
    <property type="entry name" value="HisKA_2"/>
    <property type="match status" value="1"/>
</dbReference>
<evidence type="ECO:0000256" key="1">
    <source>
        <dbReference type="ARBA" id="ARBA00022553"/>
    </source>
</evidence>
<dbReference type="SMART" id="SM00086">
    <property type="entry name" value="PAC"/>
    <property type="match status" value="2"/>
</dbReference>
<evidence type="ECO:0000256" key="2">
    <source>
        <dbReference type="ARBA" id="ARBA00022679"/>
    </source>
</evidence>
<evidence type="ECO:0000256" key="6">
    <source>
        <dbReference type="ARBA" id="ARBA00023012"/>
    </source>
</evidence>
<dbReference type="InterPro" id="IPR005467">
    <property type="entry name" value="His_kinase_dom"/>
</dbReference>
<dbReference type="InterPro" id="IPR013767">
    <property type="entry name" value="PAS_fold"/>
</dbReference>
<dbReference type="SMART" id="SM00091">
    <property type="entry name" value="PAS"/>
    <property type="match status" value="3"/>
</dbReference>
<reference evidence="10" key="1">
    <citation type="submission" date="2015-10" db="EMBL/GenBank/DDBJ databases">
        <authorList>
            <person name="Gilbert D.G."/>
        </authorList>
    </citation>
    <scope>NUCLEOTIDE SEQUENCE</scope>
</reference>
<dbReference type="PANTHER" id="PTHR43065:SF23">
    <property type="entry name" value="SENSOR HISTIDINE KINASE PDTAS"/>
    <property type="match status" value="1"/>
</dbReference>
<dbReference type="InterPro" id="IPR036890">
    <property type="entry name" value="HATPase_C_sf"/>
</dbReference>
<dbReference type="PROSITE" id="PS50113">
    <property type="entry name" value="PAC"/>
    <property type="match status" value="1"/>
</dbReference>
<dbReference type="SMART" id="SM00387">
    <property type="entry name" value="HATPase_c"/>
    <property type="match status" value="1"/>
</dbReference>
<dbReference type="AlphaFoldDB" id="A0A160TGW5"/>
<evidence type="ECO:0000259" key="7">
    <source>
        <dbReference type="PROSITE" id="PS50109"/>
    </source>
</evidence>
<feature type="domain" description="PAS" evidence="8">
    <location>
        <begin position="279"/>
        <end position="348"/>
    </location>
</feature>
<evidence type="ECO:0000256" key="3">
    <source>
        <dbReference type="ARBA" id="ARBA00022741"/>
    </source>
</evidence>
<dbReference type="Pfam" id="PF02518">
    <property type="entry name" value="HATPase_c"/>
    <property type="match status" value="1"/>
</dbReference>
<feature type="domain" description="PAS" evidence="8">
    <location>
        <begin position="150"/>
        <end position="224"/>
    </location>
</feature>
<name>A0A160TGW5_9ZZZZ</name>
<organism evidence="10">
    <name type="scientific">hydrothermal vent metagenome</name>
    <dbReference type="NCBI Taxonomy" id="652676"/>
    <lineage>
        <taxon>unclassified sequences</taxon>
        <taxon>metagenomes</taxon>
        <taxon>ecological metagenomes</taxon>
    </lineage>
</organism>
<dbReference type="Pfam" id="PF08448">
    <property type="entry name" value="PAS_4"/>
    <property type="match status" value="2"/>
</dbReference>
<dbReference type="PROSITE" id="PS50109">
    <property type="entry name" value="HIS_KIN"/>
    <property type="match status" value="1"/>
</dbReference>
<feature type="domain" description="Histidine kinase" evidence="7">
    <location>
        <begin position="417"/>
        <end position="613"/>
    </location>
</feature>
<dbReference type="NCBIfam" id="TIGR00229">
    <property type="entry name" value="sensory_box"/>
    <property type="match status" value="2"/>
</dbReference>
<dbReference type="InterPro" id="IPR000700">
    <property type="entry name" value="PAS-assoc_C"/>
</dbReference>
<dbReference type="InterPro" id="IPR001610">
    <property type="entry name" value="PAC"/>
</dbReference>
<dbReference type="Pfam" id="PF00989">
    <property type="entry name" value="PAS"/>
    <property type="match status" value="1"/>
</dbReference>
<dbReference type="SUPFAM" id="SSF55874">
    <property type="entry name" value="ATPase domain of HSP90 chaperone/DNA topoisomerase II/histidine kinase"/>
    <property type="match status" value="1"/>
</dbReference>
<dbReference type="GO" id="GO:0000160">
    <property type="term" value="P:phosphorelay signal transduction system"/>
    <property type="evidence" value="ECO:0007669"/>
    <property type="project" value="UniProtKB-KW"/>
</dbReference>
<dbReference type="GO" id="GO:0016301">
    <property type="term" value="F:kinase activity"/>
    <property type="evidence" value="ECO:0007669"/>
    <property type="project" value="UniProtKB-KW"/>
</dbReference>
<dbReference type="FunFam" id="3.30.450.20:FF:000155">
    <property type="entry name" value="Sensor histidine kinase TodS"/>
    <property type="match status" value="1"/>
</dbReference>
<dbReference type="PANTHER" id="PTHR43065">
    <property type="entry name" value="SENSOR HISTIDINE KINASE"/>
    <property type="match status" value="1"/>
</dbReference>
<dbReference type="CDD" id="cd00130">
    <property type="entry name" value="PAS"/>
    <property type="match status" value="2"/>
</dbReference>
<sequence>MEVTRGNSRPEETADSRFLALKSGAFDTFLHHSDMGVAILDSDLCYRAINATLAQFNGVSVEGHIGRSVSEILPKLAPIVVPALQAVLTTGESLVDIEIKGETPSTLGRIGVWKASYLPINDDSGNTVGILAIAVNRTIEHELAQAKKESDELVRRVLDGLFTFVGMLTPDGTVIDVNKSPLEAAGISVDDVRGNKFWDCYWWNYDPDIQQQLRDALESARAGNVVRYDVVVRMAGDSRMTIDFMLSPLRNAQGEITHLIPSGNDVSARVVSEQKLRYSEERFRRVVESTADGLIMIDENGSILLANSRAASMFGYSKKEFYQLTIESLVPDSIRDHHSALREGYQAAPQARGMASMQELYAKTKKGDLFPVEIGLTPLTFEGGTRILATVMDITIQKDIQKNLIRALTEKTSLLNEVHHRVKNNLQVVSSLLSLQARSVPEEAKIHFEESQSRIKAMALIHQLLYEQKNFDKVESVAYLQRLSDLLRRSYSNAFHRITMTVESNNESCFLSLEHALPFGLLVNELVTNAVKHAFVGRDSGHINLVMERKGDNAILTVSDDGVGLPDGCRPGTGGSLGFRLIPGLVDQMDGVLEVLNTSGTGFRLMLKLAGDSE</sequence>